<dbReference type="SUPFAM" id="SSF81271">
    <property type="entry name" value="TGS-like"/>
    <property type="match status" value="1"/>
</dbReference>
<evidence type="ECO:0000259" key="3">
    <source>
        <dbReference type="PROSITE" id="PS51880"/>
    </source>
</evidence>
<dbReference type="GO" id="GO:0005737">
    <property type="term" value="C:cytoplasm"/>
    <property type="evidence" value="ECO:0007669"/>
    <property type="project" value="TreeGrafter"/>
</dbReference>
<dbReference type="InterPro" id="IPR012675">
    <property type="entry name" value="Beta-grasp_dom_sf"/>
</dbReference>
<dbReference type="PANTHER" id="PTHR23305">
    <property type="entry name" value="OBG GTPASE FAMILY"/>
    <property type="match status" value="1"/>
</dbReference>
<sequence>FGDKNSNEEVAVLDYIYPIMNEGVMVYDMSLDSNQRNHLHLLSLLTNKPTLYVVNVDEDEMSSNKRSQTIQKLFDFAEKRGNSAIRLCGKLEEEISTLDEEEKLFYLEEFNLTEPGLNKLIHISYSLLDLETFFTAEKNEVRAWTIINGMSAPEAAGEIHTDMERGFIKAEVYSFDDLMQYKSESALKDAGKIRQEGKNYIRQDGDVIFFKFNV</sequence>
<dbReference type="InterPro" id="IPR013029">
    <property type="entry name" value="YchF_C"/>
</dbReference>
<dbReference type="InterPro" id="IPR012676">
    <property type="entry name" value="TGS-like"/>
</dbReference>
<reference evidence="4" key="1">
    <citation type="submission" date="2018-05" db="EMBL/GenBank/DDBJ databases">
        <authorList>
            <person name="Lanie J.A."/>
            <person name="Ng W.-L."/>
            <person name="Kazmierczak K.M."/>
            <person name="Andrzejewski T.M."/>
            <person name="Davidsen T.M."/>
            <person name="Wayne K.J."/>
            <person name="Tettelin H."/>
            <person name="Glass J.I."/>
            <person name="Rusch D."/>
            <person name="Podicherti R."/>
            <person name="Tsui H.-C.T."/>
            <person name="Winkler M.E."/>
        </authorList>
    </citation>
    <scope>NUCLEOTIDE SEQUENCE</scope>
</reference>
<accession>A0A382UDL2</accession>
<protein>
    <recommendedName>
        <fullName evidence="3">TGS domain-containing protein</fullName>
    </recommendedName>
</protein>
<gene>
    <name evidence="4" type="ORF">METZ01_LOCUS385208</name>
</gene>
<name>A0A382UDL2_9ZZZZ</name>
<dbReference type="GO" id="GO:0016887">
    <property type="term" value="F:ATP hydrolysis activity"/>
    <property type="evidence" value="ECO:0007669"/>
    <property type="project" value="TreeGrafter"/>
</dbReference>
<dbReference type="EMBL" id="UINC01143430">
    <property type="protein sequence ID" value="SVD32354.1"/>
    <property type="molecule type" value="Genomic_DNA"/>
</dbReference>
<dbReference type="InterPro" id="IPR027417">
    <property type="entry name" value="P-loop_NTPase"/>
</dbReference>
<evidence type="ECO:0000256" key="2">
    <source>
        <dbReference type="ARBA" id="ARBA00022840"/>
    </source>
</evidence>
<proteinExistence type="predicted"/>
<feature type="non-terminal residue" evidence="4">
    <location>
        <position position="1"/>
    </location>
</feature>
<dbReference type="PROSITE" id="PS51880">
    <property type="entry name" value="TGS"/>
    <property type="match status" value="1"/>
</dbReference>
<organism evidence="4">
    <name type="scientific">marine metagenome</name>
    <dbReference type="NCBI Taxonomy" id="408172"/>
    <lineage>
        <taxon>unclassified sequences</taxon>
        <taxon>metagenomes</taxon>
        <taxon>ecological metagenomes</taxon>
    </lineage>
</organism>
<dbReference type="GO" id="GO:0005524">
    <property type="term" value="F:ATP binding"/>
    <property type="evidence" value="ECO:0007669"/>
    <property type="project" value="UniProtKB-KW"/>
</dbReference>
<evidence type="ECO:0000256" key="1">
    <source>
        <dbReference type="ARBA" id="ARBA00022741"/>
    </source>
</evidence>
<dbReference type="CDD" id="cd04867">
    <property type="entry name" value="TGS_YchF_OLA1"/>
    <property type="match status" value="1"/>
</dbReference>
<dbReference type="Pfam" id="PF06071">
    <property type="entry name" value="YchF-GTPase_C"/>
    <property type="match status" value="1"/>
</dbReference>
<dbReference type="PANTHER" id="PTHR23305:SF18">
    <property type="entry name" value="OBG-TYPE G DOMAIN-CONTAINING PROTEIN"/>
    <property type="match status" value="1"/>
</dbReference>
<feature type="domain" description="TGS" evidence="3">
    <location>
        <begin position="129"/>
        <end position="212"/>
    </location>
</feature>
<dbReference type="InterPro" id="IPR004095">
    <property type="entry name" value="TGS"/>
</dbReference>
<dbReference type="Gene3D" id="3.10.20.30">
    <property type="match status" value="1"/>
</dbReference>
<dbReference type="FunFam" id="3.10.20.30:FF:000001">
    <property type="entry name" value="Ribosome-binding ATPase YchF"/>
    <property type="match status" value="1"/>
</dbReference>
<dbReference type="SUPFAM" id="SSF52540">
    <property type="entry name" value="P-loop containing nucleoside triphosphate hydrolases"/>
    <property type="match status" value="1"/>
</dbReference>
<dbReference type="AlphaFoldDB" id="A0A382UDL2"/>
<keyword evidence="2" id="KW-0067">ATP-binding</keyword>
<keyword evidence="1" id="KW-0547">Nucleotide-binding</keyword>
<evidence type="ECO:0000313" key="4">
    <source>
        <dbReference type="EMBL" id="SVD32354.1"/>
    </source>
</evidence>